<evidence type="ECO:0000313" key="2">
    <source>
        <dbReference type="EMBL" id="EGE02035.1"/>
    </source>
</evidence>
<dbReference type="HOGENOM" id="CLU_2308042_0_0_1"/>
<dbReference type="EMBL" id="DS995720">
    <property type="protein sequence ID" value="EGE02035.1"/>
    <property type="molecule type" value="Genomic_DNA"/>
</dbReference>
<evidence type="ECO:0000313" key="3">
    <source>
        <dbReference type="Proteomes" id="UP000009169"/>
    </source>
</evidence>
<accession>F2PJG8</accession>
<dbReference type="VEuPathDB" id="FungiDB:TEQG_01075"/>
<gene>
    <name evidence="2" type="ORF">TEQG_01075</name>
</gene>
<sequence length="100" mass="10855">MKAKVSFRGGNNYLATTTTVSTRGLMRVRNKGKLSSCRVTSCAPSCKGPSILKGSPCCVARQNLGLEKRHWGGMSVSSRTPGPSPLKQKMMKKQHHPRSP</sequence>
<protein>
    <submittedName>
        <fullName evidence="2">Uncharacterized protein</fullName>
    </submittedName>
</protein>
<keyword evidence="3" id="KW-1185">Reference proteome</keyword>
<organism evidence="2 3">
    <name type="scientific">Trichophyton equinum (strain ATCC MYA-4606 / CBS 127.97)</name>
    <name type="common">Horse ringworm fungus</name>
    <dbReference type="NCBI Taxonomy" id="559882"/>
    <lineage>
        <taxon>Eukaryota</taxon>
        <taxon>Fungi</taxon>
        <taxon>Dikarya</taxon>
        <taxon>Ascomycota</taxon>
        <taxon>Pezizomycotina</taxon>
        <taxon>Eurotiomycetes</taxon>
        <taxon>Eurotiomycetidae</taxon>
        <taxon>Onygenales</taxon>
        <taxon>Arthrodermataceae</taxon>
        <taxon>Trichophyton</taxon>
    </lineage>
</organism>
<name>F2PJG8_TRIEC</name>
<reference evidence="3" key="1">
    <citation type="journal article" date="2012" name="MBio">
        <title>Comparative genome analysis of Trichophyton rubrum and related dermatophytes reveals candidate genes involved in infection.</title>
        <authorList>
            <person name="Martinez D.A."/>
            <person name="Oliver B.G."/>
            <person name="Graeser Y."/>
            <person name="Goldberg J.M."/>
            <person name="Li W."/>
            <person name="Martinez-Rossi N.M."/>
            <person name="Monod M."/>
            <person name="Shelest E."/>
            <person name="Barton R.C."/>
            <person name="Birch E."/>
            <person name="Brakhage A.A."/>
            <person name="Chen Z."/>
            <person name="Gurr S.J."/>
            <person name="Heiman D."/>
            <person name="Heitman J."/>
            <person name="Kosti I."/>
            <person name="Rossi A."/>
            <person name="Saif S."/>
            <person name="Samalova M."/>
            <person name="Saunders C.W."/>
            <person name="Shea T."/>
            <person name="Summerbell R.C."/>
            <person name="Xu J."/>
            <person name="Young S."/>
            <person name="Zeng Q."/>
            <person name="Birren B.W."/>
            <person name="Cuomo C.A."/>
            <person name="White T.C."/>
        </authorList>
    </citation>
    <scope>NUCLEOTIDE SEQUENCE [LARGE SCALE GENOMIC DNA]</scope>
    <source>
        <strain evidence="3">ATCC MYA-4606 / CBS 127.97</strain>
    </source>
</reference>
<dbReference type="AlphaFoldDB" id="F2PJG8"/>
<feature type="compositionally biased region" description="Basic residues" evidence="1">
    <location>
        <begin position="89"/>
        <end position="100"/>
    </location>
</feature>
<evidence type="ECO:0000256" key="1">
    <source>
        <dbReference type="SAM" id="MobiDB-lite"/>
    </source>
</evidence>
<dbReference type="Proteomes" id="UP000009169">
    <property type="component" value="Unassembled WGS sequence"/>
</dbReference>
<feature type="region of interest" description="Disordered" evidence="1">
    <location>
        <begin position="70"/>
        <end position="100"/>
    </location>
</feature>
<proteinExistence type="predicted"/>